<dbReference type="SUPFAM" id="SSF56300">
    <property type="entry name" value="Metallo-dependent phosphatases"/>
    <property type="match status" value="1"/>
</dbReference>
<evidence type="ECO:0000313" key="4">
    <source>
        <dbReference type="Proteomes" id="UP000318288"/>
    </source>
</evidence>
<evidence type="ECO:0000259" key="2">
    <source>
        <dbReference type="Pfam" id="PF00149"/>
    </source>
</evidence>
<accession>A0A5C6FGQ7</accession>
<dbReference type="EC" id="3.1.3.16" evidence="3"/>
<dbReference type="Gene3D" id="3.60.21.10">
    <property type="match status" value="1"/>
</dbReference>
<dbReference type="PANTHER" id="PTHR42850:SF4">
    <property type="entry name" value="ZINC-DEPENDENT ENDOPOLYPHOSPHATASE"/>
    <property type="match status" value="1"/>
</dbReference>
<dbReference type="OrthoDB" id="384253at2"/>
<dbReference type="InterPro" id="IPR029052">
    <property type="entry name" value="Metallo-depent_PP-like"/>
</dbReference>
<dbReference type="GO" id="GO:0005737">
    <property type="term" value="C:cytoplasm"/>
    <property type="evidence" value="ECO:0007669"/>
    <property type="project" value="TreeGrafter"/>
</dbReference>
<dbReference type="GO" id="GO:0110154">
    <property type="term" value="P:RNA decapping"/>
    <property type="evidence" value="ECO:0007669"/>
    <property type="project" value="TreeGrafter"/>
</dbReference>
<dbReference type="InterPro" id="IPR050126">
    <property type="entry name" value="Ap4A_hydrolase"/>
</dbReference>
<dbReference type="RefSeq" id="WP_146455208.1">
    <property type="nucleotide sequence ID" value="NZ_SJPW01000001.1"/>
</dbReference>
<feature type="region of interest" description="Disordered" evidence="1">
    <location>
        <begin position="247"/>
        <end position="272"/>
    </location>
</feature>
<organism evidence="3 4">
    <name type="scientific">Rubripirellula tenax</name>
    <dbReference type="NCBI Taxonomy" id="2528015"/>
    <lineage>
        <taxon>Bacteria</taxon>
        <taxon>Pseudomonadati</taxon>
        <taxon>Planctomycetota</taxon>
        <taxon>Planctomycetia</taxon>
        <taxon>Pirellulales</taxon>
        <taxon>Pirellulaceae</taxon>
        <taxon>Rubripirellula</taxon>
    </lineage>
</organism>
<gene>
    <name evidence="3" type="primary">pphA_1</name>
    <name evidence="3" type="ORF">Poly51_09620</name>
</gene>
<feature type="domain" description="Calcineurin-like phosphoesterase" evidence="2">
    <location>
        <begin position="1"/>
        <end position="171"/>
    </location>
</feature>
<dbReference type="EMBL" id="SJPW01000001">
    <property type="protein sequence ID" value="TWU60681.1"/>
    <property type="molecule type" value="Genomic_DNA"/>
</dbReference>
<dbReference type="InterPro" id="IPR006186">
    <property type="entry name" value="Ser/Thr-sp_prot-phosphatase"/>
</dbReference>
<keyword evidence="3" id="KW-0378">Hydrolase</keyword>
<comment type="caution">
    <text evidence="3">The sequence shown here is derived from an EMBL/GenBank/DDBJ whole genome shotgun (WGS) entry which is preliminary data.</text>
</comment>
<dbReference type="GO" id="GO:0004722">
    <property type="term" value="F:protein serine/threonine phosphatase activity"/>
    <property type="evidence" value="ECO:0007669"/>
    <property type="project" value="UniProtKB-EC"/>
</dbReference>
<dbReference type="CDD" id="cd00144">
    <property type="entry name" value="MPP_PPP_family"/>
    <property type="match status" value="1"/>
</dbReference>
<reference evidence="3 4" key="1">
    <citation type="submission" date="2019-02" db="EMBL/GenBank/DDBJ databases">
        <title>Deep-cultivation of Planctomycetes and their phenomic and genomic characterization uncovers novel biology.</title>
        <authorList>
            <person name="Wiegand S."/>
            <person name="Jogler M."/>
            <person name="Boedeker C."/>
            <person name="Pinto D."/>
            <person name="Vollmers J."/>
            <person name="Rivas-Marin E."/>
            <person name="Kohn T."/>
            <person name="Peeters S.H."/>
            <person name="Heuer A."/>
            <person name="Rast P."/>
            <person name="Oberbeckmann S."/>
            <person name="Bunk B."/>
            <person name="Jeske O."/>
            <person name="Meyerdierks A."/>
            <person name="Storesund J.E."/>
            <person name="Kallscheuer N."/>
            <person name="Luecker S."/>
            <person name="Lage O.M."/>
            <person name="Pohl T."/>
            <person name="Merkel B.J."/>
            <person name="Hornburger P."/>
            <person name="Mueller R.-W."/>
            <person name="Bruemmer F."/>
            <person name="Labrenz M."/>
            <person name="Spormann A.M."/>
            <person name="Op Den Camp H."/>
            <person name="Overmann J."/>
            <person name="Amann R."/>
            <person name="Jetten M.S.M."/>
            <person name="Mascher T."/>
            <person name="Medema M.H."/>
            <person name="Devos D.P."/>
            <person name="Kaster A.-K."/>
            <person name="Ovreas L."/>
            <person name="Rohde M."/>
            <person name="Galperin M.Y."/>
            <person name="Jogler C."/>
        </authorList>
    </citation>
    <scope>NUCLEOTIDE SEQUENCE [LARGE SCALE GENOMIC DNA]</scope>
    <source>
        <strain evidence="3 4">Poly51</strain>
    </source>
</reference>
<evidence type="ECO:0000313" key="3">
    <source>
        <dbReference type="EMBL" id="TWU60681.1"/>
    </source>
</evidence>
<dbReference type="Pfam" id="PF00149">
    <property type="entry name" value="Metallophos"/>
    <property type="match status" value="1"/>
</dbReference>
<name>A0A5C6FGQ7_9BACT</name>
<dbReference type="PANTHER" id="PTHR42850">
    <property type="entry name" value="METALLOPHOSPHOESTERASE"/>
    <property type="match status" value="1"/>
</dbReference>
<dbReference type="PRINTS" id="PR00114">
    <property type="entry name" value="STPHPHTASE"/>
</dbReference>
<dbReference type="AlphaFoldDB" id="A0A5C6FGQ7"/>
<dbReference type="InterPro" id="IPR004843">
    <property type="entry name" value="Calcineurin-like_PHP"/>
</dbReference>
<proteinExistence type="predicted"/>
<evidence type="ECO:0000256" key="1">
    <source>
        <dbReference type="SAM" id="MobiDB-lite"/>
    </source>
</evidence>
<protein>
    <submittedName>
        <fullName evidence="3">Serine/threonine-protein phosphatase 1</fullName>
        <ecNumber evidence="3">3.1.3.16</ecNumber>
    </submittedName>
</protein>
<sequence>MRRFAIGDIHGCAKALRALIEAIELDPKDQLVFLGDYVDRGPDSRDVIDQIIALKSRCDVITLRGNHEIMLQGVVLGGLDDRVWLANGGQATVTSYGGTTNKIPTDHLEFFQDLRAYHETETDIFVHAGYTPDAPMVSHDDITLYWNHLPTPLPNPHQSGRRVIVGHTPQPDNRILDAGHLVCIDTYCFGGGCLTAMEVTTGQTIQINRHGHLHRPPLVSAAHHLKKMGKNFSEFCRAKWGGSGATRLTDPSQLADLQRSVGPSKLAQDPDL</sequence>
<dbReference type="Proteomes" id="UP000318288">
    <property type="component" value="Unassembled WGS sequence"/>
</dbReference>
<dbReference type="GO" id="GO:0008803">
    <property type="term" value="F:bis(5'-nucleosyl)-tetraphosphatase (symmetrical) activity"/>
    <property type="evidence" value="ECO:0007669"/>
    <property type="project" value="TreeGrafter"/>
</dbReference>
<keyword evidence="4" id="KW-1185">Reference proteome</keyword>